<dbReference type="Pfam" id="PF16355">
    <property type="entry name" value="DUF4982"/>
    <property type="match status" value="1"/>
</dbReference>
<dbReference type="PROSITE" id="PS00608">
    <property type="entry name" value="GLYCOSYL_HYDROL_F2_2"/>
    <property type="match status" value="1"/>
</dbReference>
<dbReference type="InterPro" id="IPR023232">
    <property type="entry name" value="Glyco_hydro_2_AS"/>
</dbReference>
<dbReference type="InterPro" id="IPR013783">
    <property type="entry name" value="Ig-like_fold"/>
</dbReference>
<dbReference type="NCBIfam" id="NF041462">
    <property type="entry name" value="GalA"/>
    <property type="match status" value="1"/>
</dbReference>
<protein>
    <submittedName>
        <fullName evidence="8">Beta-galactosidase</fullName>
    </submittedName>
</protein>
<dbReference type="Gene3D" id="2.60.120.260">
    <property type="entry name" value="Galactose-binding domain-like"/>
    <property type="match status" value="1"/>
</dbReference>
<feature type="domain" description="Glycoside hydrolase family 2 catalytic" evidence="5">
    <location>
        <begin position="314"/>
        <end position="387"/>
    </location>
</feature>
<evidence type="ECO:0000256" key="3">
    <source>
        <dbReference type="ARBA" id="ARBA00023295"/>
    </source>
</evidence>
<comment type="similarity">
    <text evidence="1">Belongs to the glycosyl hydrolase 2 family.</text>
</comment>
<dbReference type="SUPFAM" id="SSF51445">
    <property type="entry name" value="(Trans)glycosidases"/>
    <property type="match status" value="1"/>
</dbReference>
<dbReference type="InterPro" id="IPR006101">
    <property type="entry name" value="Glyco_hydro_2"/>
</dbReference>
<dbReference type="InterPro" id="IPR048230">
    <property type="entry name" value="GalA-like"/>
</dbReference>
<name>A0ABT0BH81_9SPHN</name>
<dbReference type="EMBL" id="JALHLF010000098">
    <property type="protein sequence ID" value="MCJ2184389.1"/>
    <property type="molecule type" value="Genomic_DNA"/>
</dbReference>
<dbReference type="SUPFAM" id="SSF49303">
    <property type="entry name" value="beta-Galactosidase/glucuronidase domain"/>
    <property type="match status" value="1"/>
</dbReference>
<evidence type="ECO:0000256" key="2">
    <source>
        <dbReference type="ARBA" id="ARBA00022801"/>
    </source>
</evidence>
<dbReference type="InterPro" id="IPR008979">
    <property type="entry name" value="Galactose-bd-like_sf"/>
</dbReference>
<evidence type="ECO:0000259" key="7">
    <source>
        <dbReference type="Pfam" id="PF18565"/>
    </source>
</evidence>
<dbReference type="SUPFAM" id="SSF49785">
    <property type="entry name" value="Galactose-binding domain-like"/>
    <property type="match status" value="1"/>
</dbReference>
<gene>
    <name evidence="8" type="ORF">MTR62_17075</name>
</gene>
<dbReference type="InterPro" id="IPR040605">
    <property type="entry name" value="Glyco_hydro2_dom5"/>
</dbReference>
<dbReference type="InterPro" id="IPR032311">
    <property type="entry name" value="DUF4982"/>
</dbReference>
<reference evidence="8" key="1">
    <citation type="submission" date="2022-03" db="EMBL/GenBank/DDBJ databases">
        <title>Identification of a novel bacterium isolated from mangrove sediments.</title>
        <authorList>
            <person name="Pan X."/>
        </authorList>
    </citation>
    <scope>NUCLEOTIDE SEQUENCE</scope>
    <source>
        <strain evidence="8">B1949</strain>
    </source>
</reference>
<feature type="domain" description="DUF4982" evidence="6">
    <location>
        <begin position="605"/>
        <end position="662"/>
    </location>
</feature>
<keyword evidence="2" id="KW-0378">Hydrolase</keyword>
<dbReference type="InterPro" id="IPR036156">
    <property type="entry name" value="Beta-gal/glucu_dom_sf"/>
</dbReference>
<evidence type="ECO:0000259" key="5">
    <source>
        <dbReference type="Pfam" id="PF02836"/>
    </source>
</evidence>
<dbReference type="Gene3D" id="3.20.20.80">
    <property type="entry name" value="Glycosidases"/>
    <property type="match status" value="1"/>
</dbReference>
<dbReference type="Pfam" id="PF02836">
    <property type="entry name" value="Glyco_hydro_2_C"/>
    <property type="match status" value="2"/>
</dbReference>
<feature type="domain" description="Glycoside hydrolase family 2 catalytic" evidence="5">
    <location>
        <begin position="393"/>
        <end position="556"/>
    </location>
</feature>
<dbReference type="Proteomes" id="UP001162881">
    <property type="component" value="Unassembled WGS sequence"/>
</dbReference>
<dbReference type="InterPro" id="IPR006103">
    <property type="entry name" value="Glyco_hydro_2_cat"/>
</dbReference>
<keyword evidence="9" id="KW-1185">Reference proteome</keyword>
<dbReference type="PANTHER" id="PTHR42732">
    <property type="entry name" value="BETA-GALACTOSIDASE"/>
    <property type="match status" value="1"/>
</dbReference>
<keyword evidence="3" id="KW-0326">Glycosidase</keyword>
<dbReference type="Gene3D" id="2.60.40.10">
    <property type="entry name" value="Immunoglobulins"/>
    <property type="match status" value="3"/>
</dbReference>
<dbReference type="RefSeq" id="WP_244023173.1">
    <property type="nucleotide sequence ID" value="NZ_JALHLF010000098.1"/>
</dbReference>
<dbReference type="PANTHER" id="PTHR42732:SF1">
    <property type="entry name" value="BETA-MANNOSIDASE"/>
    <property type="match status" value="1"/>
</dbReference>
<dbReference type="InterPro" id="IPR017853">
    <property type="entry name" value="GH"/>
</dbReference>
<organism evidence="8 9">
    <name type="scientific">Novosphingobium organovorum</name>
    <dbReference type="NCBI Taxonomy" id="2930092"/>
    <lineage>
        <taxon>Bacteria</taxon>
        <taxon>Pseudomonadati</taxon>
        <taxon>Pseudomonadota</taxon>
        <taxon>Alphaproteobacteria</taxon>
        <taxon>Sphingomonadales</taxon>
        <taxon>Sphingomonadaceae</taxon>
        <taxon>Novosphingobium</taxon>
    </lineage>
</organism>
<evidence type="ECO:0000256" key="1">
    <source>
        <dbReference type="ARBA" id="ARBA00007401"/>
    </source>
</evidence>
<proteinExistence type="inferred from homology"/>
<evidence type="ECO:0000259" key="6">
    <source>
        <dbReference type="Pfam" id="PF16355"/>
    </source>
</evidence>
<accession>A0ABT0BH81</accession>
<dbReference type="InterPro" id="IPR051913">
    <property type="entry name" value="GH2_Domain-Containing"/>
</dbReference>
<evidence type="ECO:0000313" key="9">
    <source>
        <dbReference type="Proteomes" id="UP001162881"/>
    </source>
</evidence>
<evidence type="ECO:0000313" key="8">
    <source>
        <dbReference type="EMBL" id="MCJ2184389.1"/>
    </source>
</evidence>
<evidence type="ECO:0000259" key="4">
    <source>
        <dbReference type="Pfam" id="PF00703"/>
    </source>
</evidence>
<feature type="domain" description="Glycoside hydrolase family 2 immunoglobulin-like beta-sandwich" evidence="4">
    <location>
        <begin position="194"/>
        <end position="304"/>
    </location>
</feature>
<feature type="domain" description="Glycoside hydrolase family 2" evidence="7">
    <location>
        <begin position="675"/>
        <end position="776"/>
    </location>
</feature>
<dbReference type="Pfam" id="PF18565">
    <property type="entry name" value="Glyco_hydro2_C5"/>
    <property type="match status" value="1"/>
</dbReference>
<comment type="caution">
    <text evidence="8">The sequence shown here is derived from an EMBL/GenBank/DDBJ whole genome shotgun (WGS) entry which is preliminary data.</text>
</comment>
<dbReference type="InterPro" id="IPR006102">
    <property type="entry name" value="Ig-like_GH2"/>
</dbReference>
<dbReference type="Pfam" id="PF00703">
    <property type="entry name" value="Glyco_hydro_2"/>
    <property type="match status" value="1"/>
</dbReference>
<sequence>MSTAHPDVTPPDFAAPESGARLLETAWRFHRGDIPMPQLRGHRVSYEATKAGGAIGAAAAVYDDGDWPLVDLPHDWAAASVPDPAENIAQGYRARGIAWYRRGFRLEESLRGRYLELQFGAIATKATVWFNGIEMAHSFSGYSAITLDLTANAYFGEALNSLAVRVDAEQAEGWWYEGAGPYRHVWLVDRAPVHIVTDGVHADPRQNADGAWHVPVEVTLYSIEERAAQVRVVAQLLDEHDAVVAQGAVLVEVPVLERTCANLTLENFTPQLWSPDSPRLYKVRTCVERDGACIDERVTPCGFRTLRFDPARGLLLNGGEVKLKGVCVHEGHAGVGVAVPDALIWWRVLRLKAMGCNALRCAHNAPSPALLDACDRLGLMVMDENRLFNVSPDYIAQLEWLVRRDRNHPSVILWSVFNEEPMEGTANGYEMVRRAAAAVKALDDSRPVTAAMSGGLFAPVNVSQAVDVVGFNYHQGDYDAFHRAHPDWPITSSEDTSAFMVRGEWFTDEKAHIKSSDDTEHALWGNSHRGAWQEIATRPFVAGSFVWTGFDYYGEPTPYTWPTKSSLFGSMDLCGFPKAAFYIHQAQWLDRPVLKILPHWNWSVGRRIKVLVATRLDRVVLTLNGAVVADGPVDPYQMFEAEVDFVPGQLEAAGYAQGRLVATDRVETIGAPVRLRLSADRTALRGDGADAVPCRIEALDAKGRVVPSADAMVALVVAGAQLIGVGNGDPNAGFSGKESQVPLFNGLGQAIIQTERGAKGQATLMARASGLAPARLDFAVEPASVPTVAPGPLRLMIQGWRQSPIVASKPERPARLADNDMNSWDNVRAGTPPPFSGASGYQTLVAQVQVPASVTRTGGLLVLQTVNGAGTLWVNGEARAEKSYVEAGGLHTAIAPGQTRLDIALILRVLPDQRTGLPGLVFLESEAP</sequence>
<dbReference type="PRINTS" id="PR00132">
    <property type="entry name" value="GLHYDRLASE2"/>
</dbReference>